<feature type="transmembrane region" description="Helical" evidence="1">
    <location>
        <begin position="110"/>
        <end position="133"/>
    </location>
</feature>
<keyword evidence="1" id="KW-0812">Transmembrane</keyword>
<dbReference type="STRING" id="693661.Arcve_0123"/>
<dbReference type="HOGENOM" id="CLU_099320_0_0_2"/>
<name>F2KN63_ARCVS</name>
<dbReference type="Pfam" id="PF01944">
    <property type="entry name" value="SpoIIM"/>
    <property type="match status" value="1"/>
</dbReference>
<dbReference type="PANTHER" id="PTHR35337">
    <property type="entry name" value="SLR1478 PROTEIN"/>
    <property type="match status" value="1"/>
</dbReference>
<proteinExistence type="predicted"/>
<dbReference type="AlphaFoldDB" id="F2KN63"/>
<dbReference type="PANTHER" id="PTHR35337:SF1">
    <property type="entry name" value="SLR1478 PROTEIN"/>
    <property type="match status" value="1"/>
</dbReference>
<evidence type="ECO:0008006" key="4">
    <source>
        <dbReference type="Google" id="ProtNLM"/>
    </source>
</evidence>
<dbReference type="KEGG" id="ave:Arcve_0123"/>
<keyword evidence="1" id="KW-0472">Membrane</keyword>
<dbReference type="EMBL" id="CP002588">
    <property type="protein sequence ID" value="AEA46164.1"/>
    <property type="molecule type" value="Genomic_DNA"/>
</dbReference>
<dbReference type="Proteomes" id="UP000008136">
    <property type="component" value="Chromosome"/>
</dbReference>
<accession>F2KN63</accession>
<dbReference type="OrthoDB" id="86288at2157"/>
<organism evidence="2 3">
    <name type="scientific">Archaeoglobus veneficus (strain DSM 11195 / SNP6)</name>
    <dbReference type="NCBI Taxonomy" id="693661"/>
    <lineage>
        <taxon>Archaea</taxon>
        <taxon>Methanobacteriati</taxon>
        <taxon>Methanobacteriota</taxon>
        <taxon>Archaeoglobi</taxon>
        <taxon>Archaeoglobales</taxon>
        <taxon>Archaeoglobaceae</taxon>
        <taxon>Archaeoglobus</taxon>
    </lineage>
</organism>
<gene>
    <name evidence="2" type="ordered locus">Arcve_0123</name>
</gene>
<feature type="transmembrane region" description="Helical" evidence="1">
    <location>
        <begin position="47"/>
        <end position="64"/>
    </location>
</feature>
<protein>
    <recommendedName>
        <fullName evidence="4">Stage II sporulation protein M</fullName>
    </recommendedName>
</protein>
<keyword evidence="1" id="KW-1133">Transmembrane helix</keyword>
<dbReference type="GeneID" id="10393215"/>
<dbReference type="RefSeq" id="WP_013682840.1">
    <property type="nucleotide sequence ID" value="NC_015320.1"/>
</dbReference>
<evidence type="ECO:0000313" key="2">
    <source>
        <dbReference type="EMBL" id="AEA46164.1"/>
    </source>
</evidence>
<sequence length="187" mass="20387">MEPDIKNHIILVTAVFAASIVAGFYHASADIKGAEGKIEAVFEGFEFIKDAGPLTIFAFIFLNNSIKAIIATAAGLFFGIFPLSFIALNGYLIGLVVYVKGLEFGFEKTLLYLVPHGILEIPAIILACSYGTWLGTRFVRRLRGEDVDLKEDFKIAVSKCLKIVVPMLFVAALIETFVTPIVASSLH</sequence>
<dbReference type="eggNOG" id="arCOG01994">
    <property type="taxonomic scope" value="Archaea"/>
</dbReference>
<feature type="transmembrane region" description="Helical" evidence="1">
    <location>
        <begin position="9"/>
        <end position="27"/>
    </location>
</feature>
<evidence type="ECO:0000256" key="1">
    <source>
        <dbReference type="SAM" id="Phobius"/>
    </source>
</evidence>
<feature type="transmembrane region" description="Helical" evidence="1">
    <location>
        <begin position="163"/>
        <end position="183"/>
    </location>
</feature>
<dbReference type="InterPro" id="IPR002798">
    <property type="entry name" value="SpoIIM-like"/>
</dbReference>
<evidence type="ECO:0000313" key="3">
    <source>
        <dbReference type="Proteomes" id="UP000008136"/>
    </source>
</evidence>
<keyword evidence="3" id="KW-1185">Reference proteome</keyword>
<reference evidence="2 3" key="1">
    <citation type="submission" date="2011-03" db="EMBL/GenBank/DDBJ databases">
        <title>The complete genome of Archaeoglobus veneficus SNP6.</title>
        <authorList>
            <consortium name="US DOE Joint Genome Institute (JGI-PGF)"/>
            <person name="Lucas S."/>
            <person name="Copeland A."/>
            <person name="Lapidus A."/>
            <person name="Bruce D."/>
            <person name="Goodwin L."/>
            <person name="Pitluck S."/>
            <person name="Kyrpides N."/>
            <person name="Mavromatis K."/>
            <person name="Pagani I."/>
            <person name="Ivanova N."/>
            <person name="Mikhailova N."/>
            <person name="Lu M."/>
            <person name="Detter J.C."/>
            <person name="Tapia R."/>
            <person name="Han C."/>
            <person name="Land M."/>
            <person name="Hauser L."/>
            <person name="Markowitz V."/>
            <person name="Cheng J.-F."/>
            <person name="Hugenholtz P."/>
            <person name="Woyke T."/>
            <person name="Wu D."/>
            <person name="Spring S."/>
            <person name="Brambilla E."/>
            <person name="Klenk H.-P."/>
            <person name="Eisen J.A."/>
        </authorList>
    </citation>
    <scope>NUCLEOTIDE SEQUENCE [LARGE SCALE GENOMIC DNA]</scope>
    <source>
        <strain>SNP6</strain>
    </source>
</reference>
<feature type="transmembrane region" description="Helical" evidence="1">
    <location>
        <begin position="76"/>
        <end position="98"/>
    </location>
</feature>